<dbReference type="Pfam" id="PF03454">
    <property type="entry name" value="MoeA_C"/>
    <property type="match status" value="1"/>
</dbReference>
<dbReference type="SUPFAM" id="SSF63867">
    <property type="entry name" value="MoeA C-terminal domain-like"/>
    <property type="match status" value="1"/>
</dbReference>
<dbReference type="HOGENOM" id="CLU_010186_7_2_2"/>
<dbReference type="FunFam" id="2.170.190.11:FF:000001">
    <property type="entry name" value="Molybdopterin molybdenumtransferase"/>
    <property type="match status" value="1"/>
</dbReference>
<dbReference type="Pfam" id="PF03453">
    <property type="entry name" value="MoeA_N"/>
    <property type="match status" value="1"/>
</dbReference>
<keyword evidence="5" id="KW-0500">Molybdenum</keyword>
<dbReference type="GO" id="GO:0046872">
    <property type="term" value="F:metal ion binding"/>
    <property type="evidence" value="ECO:0007669"/>
    <property type="project" value="UniProtKB-KW"/>
</dbReference>
<comment type="catalytic activity">
    <reaction evidence="10">
        <text>adenylyl-molybdopterin + molybdate = Mo-molybdopterin + AMP + H(+)</text>
        <dbReference type="Rhea" id="RHEA:35047"/>
        <dbReference type="ChEBI" id="CHEBI:15378"/>
        <dbReference type="ChEBI" id="CHEBI:36264"/>
        <dbReference type="ChEBI" id="CHEBI:62727"/>
        <dbReference type="ChEBI" id="CHEBI:71302"/>
        <dbReference type="ChEBI" id="CHEBI:456215"/>
        <dbReference type="EC" id="2.10.1.1"/>
    </reaction>
</comment>
<dbReference type="AlphaFoldDB" id="N0BCS4"/>
<keyword evidence="6" id="KW-0808">Transferase</keyword>
<dbReference type="CDD" id="cd00887">
    <property type="entry name" value="MoeA"/>
    <property type="match status" value="1"/>
</dbReference>
<dbReference type="SMART" id="SM00852">
    <property type="entry name" value="MoCF_biosynth"/>
    <property type="match status" value="1"/>
</dbReference>
<dbReference type="Gene3D" id="2.40.340.10">
    <property type="entry name" value="MoeA, C-terminal, domain IV"/>
    <property type="match status" value="1"/>
</dbReference>
<sequence>MNSPSEFEDVREKGFYRKVNVYQALKLFLKNVPLLDWEEVDFFNALNRVCYEDVYSKRDVPHFDRSAVDGYAVIAEDTYSASTSNPIIFRVIDSIEIGEQKDVAIESGEAVRVSTGSPLPKNANAVVMIEYTSQIDESTIEVYSSVPPFKNVSRAGEDIRKGEVVVKRGEIIQPHHIGLLSASGNLRIKVFRRAKIAIVSTGNELVEPYDDIKGAQIVDTNRYMLMGRIKQLNAIAMDFGIVRDDEKELTDVFEKALSSADIIIFSGGTSVGSKDLVPQIVNRYRDGVFVHGLSIKPGMPAGFTTCRGKPVILLPGFPVANYLAFNLIVPPVLMKMYGIDAKKMIPPGSVIKAYAGRRIPSSAGIRTLTRVYLEEVDGRIFAYPLRTSGSGIISSLCKADGIIEVPEEVEGYEAGEEVEVILINYFRRSF</sequence>
<evidence type="ECO:0000256" key="3">
    <source>
        <dbReference type="ARBA" id="ARBA00010763"/>
    </source>
</evidence>
<proteinExistence type="inferred from homology"/>
<evidence type="ECO:0000256" key="2">
    <source>
        <dbReference type="ARBA" id="ARBA00005046"/>
    </source>
</evidence>
<comment type="cofactor">
    <cofactor evidence="1">
        <name>Mg(2+)</name>
        <dbReference type="ChEBI" id="CHEBI:18420"/>
    </cofactor>
</comment>
<comment type="pathway">
    <text evidence="2">Cofactor biosynthesis; molybdopterin biosynthesis.</text>
</comment>
<evidence type="ECO:0000256" key="10">
    <source>
        <dbReference type="ARBA" id="ARBA00047317"/>
    </source>
</evidence>
<feature type="domain" description="MoaB/Mog" evidence="11">
    <location>
        <begin position="197"/>
        <end position="335"/>
    </location>
</feature>
<protein>
    <recommendedName>
        <fullName evidence="4">molybdopterin molybdotransferase</fullName>
        <ecNumber evidence="4">2.10.1.1</ecNumber>
    </recommendedName>
</protein>
<dbReference type="Gene3D" id="3.90.105.10">
    <property type="entry name" value="Molybdopterin biosynthesis moea protein, domain 2"/>
    <property type="match status" value="1"/>
</dbReference>
<dbReference type="PANTHER" id="PTHR10192:SF19">
    <property type="entry name" value="MOLYBDOPTERIN BIOSYNTHESIS PROTEIN MJ0666-RELATED"/>
    <property type="match status" value="1"/>
</dbReference>
<dbReference type="GO" id="GO:0005737">
    <property type="term" value="C:cytoplasm"/>
    <property type="evidence" value="ECO:0007669"/>
    <property type="project" value="TreeGrafter"/>
</dbReference>
<dbReference type="NCBIfam" id="TIGR00177">
    <property type="entry name" value="molyb_syn"/>
    <property type="match status" value="1"/>
</dbReference>
<dbReference type="NCBIfam" id="NF045515">
    <property type="entry name" value="Glp_gephyrin"/>
    <property type="match status" value="1"/>
</dbReference>
<dbReference type="FunFam" id="2.40.340.10:FF:000005">
    <property type="entry name" value="Molybdopterin molybdenumtransferase MoeA"/>
    <property type="match status" value="1"/>
</dbReference>
<dbReference type="UniPathway" id="UPA00344"/>
<dbReference type="RefSeq" id="WP_015590416.1">
    <property type="nucleotide sequence ID" value="NC_021169.1"/>
</dbReference>
<keyword evidence="9" id="KW-0501">Molybdenum cofactor biosynthesis</keyword>
<evidence type="ECO:0000256" key="5">
    <source>
        <dbReference type="ARBA" id="ARBA00022505"/>
    </source>
</evidence>
<keyword evidence="7" id="KW-0479">Metal-binding</keyword>
<dbReference type="EMBL" id="CP005290">
    <property type="protein sequence ID" value="AGK60818.1"/>
    <property type="molecule type" value="Genomic_DNA"/>
</dbReference>
<dbReference type="KEGG" id="ast:Asulf_00809"/>
<dbReference type="FunFam" id="3.40.980.10:FF:000004">
    <property type="entry name" value="Molybdopterin molybdenumtransferase"/>
    <property type="match status" value="1"/>
</dbReference>
<accession>N0BCS4</accession>
<dbReference type="GO" id="GO:0061599">
    <property type="term" value="F:molybdopterin molybdotransferase activity"/>
    <property type="evidence" value="ECO:0007669"/>
    <property type="project" value="UniProtKB-EC"/>
</dbReference>
<keyword evidence="8" id="KW-0460">Magnesium</keyword>
<dbReference type="PANTHER" id="PTHR10192">
    <property type="entry name" value="MOLYBDOPTERIN BIOSYNTHESIS PROTEIN"/>
    <property type="match status" value="1"/>
</dbReference>
<dbReference type="InterPro" id="IPR036425">
    <property type="entry name" value="MoaB/Mog-like_dom_sf"/>
</dbReference>
<dbReference type="GO" id="GO:0006777">
    <property type="term" value="P:Mo-molybdopterin cofactor biosynthetic process"/>
    <property type="evidence" value="ECO:0007669"/>
    <property type="project" value="UniProtKB-KW"/>
</dbReference>
<comment type="similarity">
    <text evidence="3">Belongs to the MoeA family.</text>
</comment>
<dbReference type="STRING" id="387631.Asulf_00809"/>
<dbReference type="InterPro" id="IPR005111">
    <property type="entry name" value="MoeA_C_domain_IV"/>
</dbReference>
<evidence type="ECO:0000256" key="9">
    <source>
        <dbReference type="ARBA" id="ARBA00023150"/>
    </source>
</evidence>
<evidence type="ECO:0000256" key="6">
    <source>
        <dbReference type="ARBA" id="ARBA00022679"/>
    </source>
</evidence>
<evidence type="ECO:0000256" key="1">
    <source>
        <dbReference type="ARBA" id="ARBA00001946"/>
    </source>
</evidence>
<evidence type="ECO:0000313" key="13">
    <source>
        <dbReference type="Proteomes" id="UP000013307"/>
    </source>
</evidence>
<evidence type="ECO:0000256" key="7">
    <source>
        <dbReference type="ARBA" id="ARBA00022723"/>
    </source>
</evidence>
<gene>
    <name evidence="12" type="ORF">Asulf_00809</name>
</gene>
<dbReference type="Gene3D" id="3.40.980.10">
    <property type="entry name" value="MoaB/Mog-like domain"/>
    <property type="match status" value="1"/>
</dbReference>
<dbReference type="GeneID" id="15392450"/>
<dbReference type="SUPFAM" id="SSF63882">
    <property type="entry name" value="MoeA N-terminal region -like"/>
    <property type="match status" value="1"/>
</dbReference>
<evidence type="ECO:0000256" key="4">
    <source>
        <dbReference type="ARBA" id="ARBA00013269"/>
    </source>
</evidence>
<name>N0BCS4_9EURY</name>
<dbReference type="Pfam" id="PF00994">
    <property type="entry name" value="MoCF_biosynth"/>
    <property type="match status" value="1"/>
</dbReference>
<evidence type="ECO:0000256" key="8">
    <source>
        <dbReference type="ARBA" id="ARBA00022842"/>
    </source>
</evidence>
<organism evidence="12 13">
    <name type="scientific">Archaeoglobus sulfaticallidus PM70-1</name>
    <dbReference type="NCBI Taxonomy" id="387631"/>
    <lineage>
        <taxon>Archaea</taxon>
        <taxon>Methanobacteriati</taxon>
        <taxon>Methanobacteriota</taxon>
        <taxon>Archaeoglobi</taxon>
        <taxon>Archaeoglobales</taxon>
        <taxon>Archaeoglobaceae</taxon>
        <taxon>Archaeoglobus</taxon>
    </lineage>
</organism>
<keyword evidence="13" id="KW-1185">Reference proteome</keyword>
<dbReference type="EC" id="2.10.1.1" evidence="4"/>
<dbReference type="InterPro" id="IPR038987">
    <property type="entry name" value="MoeA-like"/>
</dbReference>
<dbReference type="InterPro" id="IPR036135">
    <property type="entry name" value="MoeA_linker/N_sf"/>
</dbReference>
<dbReference type="eggNOG" id="arCOG00217">
    <property type="taxonomic scope" value="Archaea"/>
</dbReference>
<dbReference type="Proteomes" id="UP000013307">
    <property type="component" value="Chromosome"/>
</dbReference>
<dbReference type="InterPro" id="IPR001453">
    <property type="entry name" value="MoaB/Mog_dom"/>
</dbReference>
<dbReference type="Gene3D" id="2.170.190.11">
    <property type="entry name" value="Molybdopterin biosynthesis moea protein, domain 3"/>
    <property type="match status" value="1"/>
</dbReference>
<evidence type="ECO:0000259" key="11">
    <source>
        <dbReference type="SMART" id="SM00852"/>
    </source>
</evidence>
<evidence type="ECO:0000313" key="12">
    <source>
        <dbReference type="EMBL" id="AGK60818.1"/>
    </source>
</evidence>
<reference evidence="12 13" key="1">
    <citation type="journal article" date="2013" name="Genome Announc.">
        <title>Complete Genome Sequence of the Thermophilic and Facultatively Chemolithoautotrophic Sulfate Reducer Archaeoglobus sulfaticallidus Strain PM70-1T.</title>
        <authorList>
            <person name="Stokke R."/>
            <person name="Hocking W.P."/>
            <person name="Steinsbu B.O."/>
            <person name="Steen I.H."/>
        </authorList>
    </citation>
    <scope>NUCLEOTIDE SEQUENCE [LARGE SCALE GENOMIC DNA]</scope>
    <source>
        <strain evidence="12">PM70-1</strain>
    </source>
</reference>
<dbReference type="OrthoDB" id="31371at2157"/>
<dbReference type="SUPFAM" id="SSF53218">
    <property type="entry name" value="Molybdenum cofactor biosynthesis proteins"/>
    <property type="match status" value="1"/>
</dbReference>
<dbReference type="InterPro" id="IPR036688">
    <property type="entry name" value="MoeA_C_domain_IV_sf"/>
</dbReference>
<dbReference type="InterPro" id="IPR005110">
    <property type="entry name" value="MoeA_linker/N"/>
</dbReference>